<evidence type="ECO:0000259" key="5">
    <source>
        <dbReference type="Pfam" id="PF02441"/>
    </source>
</evidence>
<sequence length="404" mass="43645">MLKGKHILLGVTGGIAAFKAASLASTLTKQGAVVNVLMTENAEKFITPITFEGITRQKCLSDTFDRTFEGHIPHISLAQSADLAIIAPASANTIAKLSYGMADDMLTSTLLACQCKKLIAPAMNTRMYENPATQENLQRLKRFGWTVIDPACGYLACGDIGAGKMPEADFLAECIYQEIAEEKDMAGLRVLVTAGPTREPLDPVRYLTNRSSGKMGHQLAINAARRGAEVTLVTGASNLPDPPFVKTIRVDTAQEMFEAVTRGSAAQDILAFAAAVADYRPASVAEDKIKKTDSGDMTEIPLARTRDILKTVGEMKRPGQLVCGFSMETRDLLENSRKKLEKKNADLICANNVKVDGAGFGVDTNVITLIARDSVRELPMLSKYDAAGEIWSTLLEMRGQEGSH</sequence>
<comment type="catalytic activity">
    <reaction evidence="3 4">
        <text>N-[(R)-4-phosphopantothenoyl]-L-cysteine + H(+) = (R)-4'-phosphopantetheine + CO2</text>
        <dbReference type="Rhea" id="RHEA:16793"/>
        <dbReference type="ChEBI" id="CHEBI:15378"/>
        <dbReference type="ChEBI" id="CHEBI:16526"/>
        <dbReference type="ChEBI" id="CHEBI:59458"/>
        <dbReference type="ChEBI" id="CHEBI:61723"/>
        <dbReference type="EC" id="4.1.1.36"/>
    </reaction>
</comment>
<evidence type="ECO:0000313" key="7">
    <source>
        <dbReference type="EMBL" id="HIR58075.1"/>
    </source>
</evidence>
<comment type="catalytic activity">
    <reaction evidence="3 4">
        <text>(R)-4'-phosphopantothenate + L-cysteine + CTP = N-[(R)-4-phosphopantothenoyl]-L-cysteine + CMP + diphosphate + H(+)</text>
        <dbReference type="Rhea" id="RHEA:19397"/>
        <dbReference type="ChEBI" id="CHEBI:10986"/>
        <dbReference type="ChEBI" id="CHEBI:15378"/>
        <dbReference type="ChEBI" id="CHEBI:33019"/>
        <dbReference type="ChEBI" id="CHEBI:35235"/>
        <dbReference type="ChEBI" id="CHEBI:37563"/>
        <dbReference type="ChEBI" id="CHEBI:59458"/>
        <dbReference type="ChEBI" id="CHEBI:60377"/>
        <dbReference type="EC" id="6.3.2.5"/>
    </reaction>
</comment>
<dbReference type="Pfam" id="PF02441">
    <property type="entry name" value="Flavoprotein"/>
    <property type="match status" value="1"/>
</dbReference>
<protein>
    <recommendedName>
        <fullName evidence="3">Coenzyme A biosynthesis bifunctional protein CoaBC</fullName>
    </recommendedName>
    <alternativeName>
        <fullName evidence="3">DNA/pantothenate metabolism flavoprotein</fullName>
    </alternativeName>
    <alternativeName>
        <fullName evidence="3">Phosphopantothenoylcysteine synthetase/decarboxylase</fullName>
        <shortName evidence="3">PPCS-PPCDC</shortName>
    </alternativeName>
    <domain>
        <recommendedName>
            <fullName evidence="3">Phosphopantothenoylcysteine decarboxylase</fullName>
            <shortName evidence="3">PPC decarboxylase</shortName>
            <shortName evidence="3">PPC-DC</shortName>
            <ecNumber evidence="3">4.1.1.36</ecNumber>
        </recommendedName>
        <alternativeName>
            <fullName evidence="3">CoaC</fullName>
        </alternativeName>
    </domain>
    <domain>
        <recommendedName>
            <fullName evidence="3">Phosphopantothenate--cysteine ligase</fullName>
            <ecNumber evidence="3">6.3.2.5</ecNumber>
        </recommendedName>
        <alternativeName>
            <fullName evidence="3">CoaB</fullName>
        </alternativeName>
        <alternativeName>
            <fullName evidence="3">Phosphopantothenoylcysteine synthetase</fullName>
            <shortName evidence="3">PPC synthetase</shortName>
            <shortName evidence="3">PPC-S</shortName>
        </alternativeName>
    </domain>
</protein>
<dbReference type="GO" id="GO:0010181">
    <property type="term" value="F:FMN binding"/>
    <property type="evidence" value="ECO:0007669"/>
    <property type="project" value="UniProtKB-UniRule"/>
</dbReference>
<dbReference type="InterPro" id="IPR036551">
    <property type="entry name" value="Flavin_trans-like"/>
</dbReference>
<feature type="region of interest" description="Phosphopantothenate--cysteine ligase" evidence="3">
    <location>
        <begin position="190"/>
        <end position="404"/>
    </location>
</feature>
<name>A0A9D1J2B0_9FIRM</name>
<feature type="binding site" evidence="3">
    <location>
        <position position="339"/>
    </location>
    <ligand>
        <name>CTP</name>
        <dbReference type="ChEBI" id="CHEBI:37563"/>
    </ligand>
</feature>
<dbReference type="Pfam" id="PF04127">
    <property type="entry name" value="DFP"/>
    <property type="match status" value="1"/>
</dbReference>
<reference evidence="7" key="2">
    <citation type="journal article" date="2021" name="PeerJ">
        <title>Extensive microbial diversity within the chicken gut microbiome revealed by metagenomics and culture.</title>
        <authorList>
            <person name="Gilroy R."/>
            <person name="Ravi A."/>
            <person name="Getino M."/>
            <person name="Pursley I."/>
            <person name="Horton D.L."/>
            <person name="Alikhan N.F."/>
            <person name="Baker D."/>
            <person name="Gharbi K."/>
            <person name="Hall N."/>
            <person name="Watson M."/>
            <person name="Adriaenssens E.M."/>
            <person name="Foster-Nyarko E."/>
            <person name="Jarju S."/>
            <person name="Secka A."/>
            <person name="Antonio M."/>
            <person name="Oren A."/>
            <person name="Chaudhuri R.R."/>
            <person name="La Ragione R."/>
            <person name="Hildebrand F."/>
            <person name="Pallen M.J."/>
        </authorList>
    </citation>
    <scope>NUCLEOTIDE SEQUENCE</scope>
    <source>
        <strain evidence="7">ChiSjej1B19-7085</strain>
    </source>
</reference>
<dbReference type="GO" id="GO:0015941">
    <property type="term" value="P:pantothenate catabolic process"/>
    <property type="evidence" value="ECO:0007669"/>
    <property type="project" value="InterPro"/>
</dbReference>
<keyword evidence="3" id="KW-0479">Metal-binding</keyword>
<evidence type="ECO:0000259" key="6">
    <source>
        <dbReference type="Pfam" id="PF04127"/>
    </source>
</evidence>
<comment type="function">
    <text evidence="4">Catalyzes two steps in the biosynthesis of coenzyme A. In the first step cysteine is conjugated to 4'-phosphopantothenate to form 4-phosphopantothenoylcysteine, in the latter compound is decarboxylated to form 4'-phosphopantotheine.</text>
</comment>
<comment type="pathway">
    <text evidence="3 4">Cofactor biosynthesis; coenzyme A biosynthesis; CoA from (R)-pantothenate: step 2/5.</text>
</comment>
<evidence type="ECO:0000256" key="1">
    <source>
        <dbReference type="ARBA" id="ARBA00022793"/>
    </source>
</evidence>
<dbReference type="EC" id="4.1.1.36" evidence="3"/>
<dbReference type="PANTHER" id="PTHR14359">
    <property type="entry name" value="HOMO-OLIGOMERIC FLAVIN CONTAINING CYS DECARBOXYLASE FAMILY"/>
    <property type="match status" value="1"/>
</dbReference>
<comment type="cofactor">
    <cofactor evidence="3">
        <name>FMN</name>
        <dbReference type="ChEBI" id="CHEBI:58210"/>
    </cofactor>
    <text evidence="3">Binds 1 FMN per subunit.</text>
</comment>
<gene>
    <name evidence="3 7" type="primary">coaBC</name>
    <name evidence="7" type="ORF">IAA54_10435</name>
</gene>
<dbReference type="PANTHER" id="PTHR14359:SF6">
    <property type="entry name" value="PHOSPHOPANTOTHENOYLCYSTEINE DECARBOXYLASE"/>
    <property type="match status" value="1"/>
</dbReference>
<feature type="active site" description="Proton donor" evidence="3">
    <location>
        <position position="157"/>
    </location>
</feature>
<feature type="binding site" evidence="3">
    <location>
        <position position="288"/>
    </location>
    <ligand>
        <name>CTP</name>
        <dbReference type="ChEBI" id="CHEBI:37563"/>
    </ligand>
</feature>
<evidence type="ECO:0000313" key="8">
    <source>
        <dbReference type="Proteomes" id="UP000886785"/>
    </source>
</evidence>
<dbReference type="Gene3D" id="3.40.50.10300">
    <property type="entry name" value="CoaB-like"/>
    <property type="match status" value="1"/>
</dbReference>
<dbReference type="EMBL" id="DVHF01000130">
    <property type="protein sequence ID" value="HIR58075.1"/>
    <property type="molecule type" value="Genomic_DNA"/>
</dbReference>
<dbReference type="GO" id="GO:0004633">
    <property type="term" value="F:phosphopantothenoylcysteine decarboxylase activity"/>
    <property type="evidence" value="ECO:0007669"/>
    <property type="project" value="UniProtKB-UniRule"/>
</dbReference>
<comment type="caution">
    <text evidence="7">The sequence shown here is derived from an EMBL/GenBank/DDBJ whole genome shotgun (WGS) entry which is preliminary data.</text>
</comment>
<feature type="binding site" evidence="3">
    <location>
        <position position="278"/>
    </location>
    <ligand>
        <name>CTP</name>
        <dbReference type="ChEBI" id="CHEBI:37563"/>
    </ligand>
</feature>
<dbReference type="Gene3D" id="3.40.50.1950">
    <property type="entry name" value="Flavin prenyltransferase-like"/>
    <property type="match status" value="1"/>
</dbReference>
<keyword evidence="3 4" id="KW-0436">Ligase</keyword>
<keyword evidence="2 3" id="KW-0456">Lyase</keyword>
<feature type="region of interest" description="Phosphopantothenoylcysteine decarboxylase" evidence="3">
    <location>
        <begin position="1"/>
        <end position="189"/>
    </location>
</feature>
<dbReference type="GO" id="GO:0071513">
    <property type="term" value="C:phosphopantothenoylcysteine decarboxylase complex"/>
    <property type="evidence" value="ECO:0007669"/>
    <property type="project" value="TreeGrafter"/>
</dbReference>
<dbReference type="InterPro" id="IPR007085">
    <property type="entry name" value="DNA/pantothenate-metab_flavo_C"/>
</dbReference>
<dbReference type="GO" id="GO:0046872">
    <property type="term" value="F:metal ion binding"/>
    <property type="evidence" value="ECO:0007669"/>
    <property type="project" value="UniProtKB-KW"/>
</dbReference>
<dbReference type="Proteomes" id="UP000886785">
    <property type="component" value="Unassembled WGS sequence"/>
</dbReference>
<dbReference type="SUPFAM" id="SSF52507">
    <property type="entry name" value="Homo-oligomeric flavin-containing Cys decarboxylases, HFCD"/>
    <property type="match status" value="1"/>
</dbReference>
<dbReference type="NCBIfam" id="TIGR00521">
    <property type="entry name" value="coaBC_dfp"/>
    <property type="match status" value="1"/>
</dbReference>
<comment type="cofactor">
    <cofactor evidence="3">
        <name>Mg(2+)</name>
        <dbReference type="ChEBI" id="CHEBI:18420"/>
    </cofactor>
</comment>
<evidence type="ECO:0000256" key="2">
    <source>
        <dbReference type="ARBA" id="ARBA00023239"/>
    </source>
</evidence>
<dbReference type="GO" id="GO:0015937">
    <property type="term" value="P:coenzyme A biosynthetic process"/>
    <property type="evidence" value="ECO:0007669"/>
    <property type="project" value="UniProtKB-UniRule"/>
</dbReference>
<evidence type="ECO:0000256" key="3">
    <source>
        <dbReference type="HAMAP-Rule" id="MF_02225"/>
    </source>
</evidence>
<evidence type="ECO:0000256" key="4">
    <source>
        <dbReference type="RuleBase" id="RU364078"/>
    </source>
</evidence>
<keyword evidence="3" id="KW-0460">Magnesium</keyword>
<comment type="pathway">
    <text evidence="3 4">Cofactor biosynthesis; coenzyme A biosynthesis; CoA from (R)-pantothenate: step 3/5.</text>
</comment>
<dbReference type="EC" id="6.3.2.5" evidence="3"/>
<dbReference type="HAMAP" id="MF_02225">
    <property type="entry name" value="CoaBC"/>
    <property type="match status" value="1"/>
</dbReference>
<feature type="binding site" evidence="3">
    <location>
        <position position="343"/>
    </location>
    <ligand>
        <name>CTP</name>
        <dbReference type="ChEBI" id="CHEBI:37563"/>
    </ligand>
</feature>
<dbReference type="InterPro" id="IPR005252">
    <property type="entry name" value="CoaBC"/>
</dbReference>
<organism evidence="7 8">
    <name type="scientific">Candidatus Gallacutalibacter pullicola</name>
    <dbReference type="NCBI Taxonomy" id="2840830"/>
    <lineage>
        <taxon>Bacteria</taxon>
        <taxon>Bacillati</taxon>
        <taxon>Bacillota</taxon>
        <taxon>Clostridia</taxon>
        <taxon>Eubacteriales</taxon>
        <taxon>Candidatus Gallacutalibacter</taxon>
    </lineage>
</organism>
<comment type="caution">
    <text evidence="3">Lacks conserved residue(s) required for the propagation of feature annotation.</text>
</comment>
<feature type="binding site" evidence="3">
    <location>
        <position position="325"/>
    </location>
    <ligand>
        <name>CTP</name>
        <dbReference type="ChEBI" id="CHEBI:37563"/>
    </ligand>
</feature>
<comment type="function">
    <text evidence="3">Catalyzes two sequential steps in the biosynthesis of coenzyme A. In the first step cysteine is conjugated to 4'-phosphopantothenate to form 4-phosphopantothenoylcysteine. In the second step the latter compound is decarboxylated to form 4'-phosphopantotheine.</text>
</comment>
<dbReference type="InterPro" id="IPR003382">
    <property type="entry name" value="Flavoprotein"/>
</dbReference>
<dbReference type="AlphaFoldDB" id="A0A9D1J2B0"/>
<keyword evidence="3" id="KW-0511">Multifunctional enzyme</keyword>
<keyword evidence="3 4" id="KW-0288">FMN</keyword>
<dbReference type="InterPro" id="IPR035929">
    <property type="entry name" value="CoaB-like_sf"/>
</dbReference>
<feature type="domain" description="Flavoprotein" evidence="5">
    <location>
        <begin position="5"/>
        <end position="173"/>
    </location>
</feature>
<keyword evidence="1 3" id="KW-0210">Decarboxylase</keyword>
<comment type="similarity">
    <text evidence="3 4">In the N-terminal section; belongs to the HFCD (homo-oligomeric flavin containing Cys decarboxylase) superfamily.</text>
</comment>
<accession>A0A9D1J2B0</accession>
<proteinExistence type="inferred from homology"/>
<dbReference type="GO" id="GO:0004632">
    <property type="term" value="F:phosphopantothenate--cysteine ligase activity"/>
    <property type="evidence" value="ECO:0007669"/>
    <property type="project" value="UniProtKB-UniRule"/>
</dbReference>
<dbReference type="SUPFAM" id="SSF102645">
    <property type="entry name" value="CoaB-like"/>
    <property type="match status" value="1"/>
</dbReference>
<comment type="similarity">
    <text evidence="3 4">In the C-terminal section; belongs to the PPC synthetase family.</text>
</comment>
<reference evidence="7" key="1">
    <citation type="submission" date="2020-10" db="EMBL/GenBank/DDBJ databases">
        <authorList>
            <person name="Gilroy R."/>
        </authorList>
    </citation>
    <scope>NUCLEOTIDE SEQUENCE</scope>
    <source>
        <strain evidence="7">ChiSjej1B19-7085</strain>
    </source>
</reference>
<keyword evidence="3 4" id="KW-0285">Flavoprotein</keyword>
<feature type="domain" description="DNA/pantothenate metabolism flavoprotein C-terminal" evidence="6">
    <location>
        <begin position="185"/>
        <end position="395"/>
    </location>
</feature>